<organism evidence="1 2">
    <name type="scientific">Eucalyptus globulus</name>
    <name type="common">Tasmanian blue gum</name>
    <dbReference type="NCBI Taxonomy" id="34317"/>
    <lineage>
        <taxon>Eukaryota</taxon>
        <taxon>Viridiplantae</taxon>
        <taxon>Streptophyta</taxon>
        <taxon>Embryophyta</taxon>
        <taxon>Tracheophyta</taxon>
        <taxon>Spermatophyta</taxon>
        <taxon>Magnoliopsida</taxon>
        <taxon>eudicotyledons</taxon>
        <taxon>Gunneridae</taxon>
        <taxon>Pentapetalae</taxon>
        <taxon>rosids</taxon>
        <taxon>malvids</taxon>
        <taxon>Myrtales</taxon>
        <taxon>Myrtaceae</taxon>
        <taxon>Myrtoideae</taxon>
        <taxon>Eucalypteae</taxon>
        <taxon>Eucalyptus</taxon>
    </lineage>
</organism>
<evidence type="ECO:0000313" key="1">
    <source>
        <dbReference type="EMBL" id="KAL3745525.1"/>
    </source>
</evidence>
<keyword evidence="2" id="KW-1185">Reference proteome</keyword>
<comment type="caution">
    <text evidence="1">The sequence shown here is derived from an EMBL/GenBank/DDBJ whole genome shotgun (WGS) entry which is preliminary data.</text>
</comment>
<accession>A0ABD3L0S1</accession>
<gene>
    <name evidence="1" type="ORF">ACJRO7_014610</name>
</gene>
<dbReference type="EMBL" id="JBJKBG010000003">
    <property type="protein sequence ID" value="KAL3745525.1"/>
    <property type="molecule type" value="Genomic_DNA"/>
</dbReference>
<protein>
    <submittedName>
        <fullName evidence="1">Uncharacterized protein</fullName>
    </submittedName>
</protein>
<evidence type="ECO:0000313" key="2">
    <source>
        <dbReference type="Proteomes" id="UP001634007"/>
    </source>
</evidence>
<proteinExistence type="predicted"/>
<reference evidence="1 2" key="1">
    <citation type="submission" date="2024-11" db="EMBL/GenBank/DDBJ databases">
        <title>Chromosome-level genome assembly of Eucalyptus globulus Labill. provides insights into its genome evolution.</title>
        <authorList>
            <person name="Li X."/>
        </authorList>
    </citation>
    <scope>NUCLEOTIDE SEQUENCE [LARGE SCALE GENOMIC DNA]</scope>
    <source>
        <strain evidence="1">CL2024</strain>
        <tissue evidence="1">Fresh tender leaves</tissue>
    </source>
</reference>
<name>A0ABD3L0S1_EUCGL</name>
<dbReference type="Proteomes" id="UP001634007">
    <property type="component" value="Unassembled WGS sequence"/>
</dbReference>
<dbReference type="AlphaFoldDB" id="A0ABD3L0S1"/>
<sequence length="140" mass="16151">MADYLWNHGLISDTTYGNIRNFCAVDRNSDGCNKAWDEAYMNEFVDVNNFNLFMRPSASPIQDLMFRDGFGHYSDNDKERGAGSFPQRPFVYSSELYSSLELFMIQELQSNQGHGKFLGNDKSCGFADTVTWFDRTLHRK</sequence>